<dbReference type="Proteomes" id="UP001068021">
    <property type="component" value="Unassembled WGS sequence"/>
</dbReference>
<feature type="domain" description="Zinc-hook" evidence="10">
    <location>
        <begin position="398"/>
        <end position="441"/>
    </location>
</feature>
<keyword evidence="6" id="KW-0067">ATP-binding</keyword>
<dbReference type="Gene3D" id="1.10.287.1490">
    <property type="match status" value="1"/>
</dbReference>
<keyword evidence="8" id="KW-0234">DNA repair</keyword>
<evidence type="ECO:0000256" key="7">
    <source>
        <dbReference type="ARBA" id="ARBA00023054"/>
    </source>
</evidence>
<dbReference type="InterPro" id="IPR038729">
    <property type="entry name" value="Rad50/SbcC_AAA"/>
</dbReference>
<keyword evidence="4" id="KW-0378">Hydrolase</keyword>
<comment type="caution">
    <text evidence="13">The sequence shown here is derived from an EMBL/GenBank/DDBJ whole genome shotgun (WGS) entry which is preliminary data.</text>
</comment>
<dbReference type="Gene3D" id="3.40.50.300">
    <property type="entry name" value="P-loop containing nucleotide triphosphate hydrolases"/>
    <property type="match status" value="2"/>
</dbReference>
<evidence type="ECO:0000256" key="1">
    <source>
        <dbReference type="ARBA" id="ARBA00022723"/>
    </source>
</evidence>
<keyword evidence="14" id="KW-1185">Reference proteome</keyword>
<dbReference type="Pfam" id="PF04423">
    <property type="entry name" value="Rad50_zn_hook"/>
    <property type="match status" value="1"/>
</dbReference>
<dbReference type="EMBL" id="JAPVER010000018">
    <property type="protein sequence ID" value="MCZ3364317.1"/>
    <property type="molecule type" value="Genomic_DNA"/>
</dbReference>
<evidence type="ECO:0000256" key="5">
    <source>
        <dbReference type="ARBA" id="ARBA00022833"/>
    </source>
</evidence>
<dbReference type="GO" id="GO:0006302">
    <property type="term" value="P:double-strand break repair"/>
    <property type="evidence" value="ECO:0007669"/>
    <property type="project" value="InterPro"/>
</dbReference>
<evidence type="ECO:0000256" key="9">
    <source>
        <dbReference type="SAM" id="Coils"/>
    </source>
</evidence>
<dbReference type="PANTHER" id="PTHR32114:SF2">
    <property type="entry name" value="ABC TRANSPORTER ABCH.3"/>
    <property type="match status" value="1"/>
</dbReference>
<gene>
    <name evidence="13" type="ORF">O3H35_05430</name>
    <name evidence="12" type="ORF">O3H54_00340</name>
</gene>
<dbReference type="GO" id="GO:0046872">
    <property type="term" value="F:metal ion binding"/>
    <property type="evidence" value="ECO:0007669"/>
    <property type="project" value="UniProtKB-KW"/>
</dbReference>
<dbReference type="RefSeq" id="WP_048081133.1">
    <property type="nucleotide sequence ID" value="NZ_JAPVER010000018.1"/>
</dbReference>
<sequence>MIFKTLSLNNIRSYKNNESIAFPIGTSLFEGDIGSGKSTLLMAIEFALFGLGNQKGDSLLRKGSKKGSVTLEFGIGEDNYLVQRSLIRKENDGPVRQEKGILGINGAKLELSPSEIKEKILKILNFKEPLNPRAQSVIFRYAVYTPQEEMKYILSQKPDERLQTLRKAFGIEDYKIAAENANILSRSIKDKLIELKTETKDLDDKKQELFVLKGNLDANKTKNTKSQARGEELDILQKTQKETLEKLQESELELKKIQVEIPHLKKQIEEKEKLSIKYQDEIKTCGEENKLKFIPQIETLEKIEKPTNETEEDLNSKLTAIRKIIKEHDSLKSNLALLNDSKQSTENELGENKNKTSEELLKEKDALILKIKEKYDAFKLDKEQVQKISEDIYKLDVEKSETLKKLNNVNGLGELCPICGSVLNEEHKKNLKNESDEKIKKMNSRSKILSHVELKGKKQLESEEIEIKTLENNLNDLKLLIEKVSRLDDLKNKINSIYMKLNRFDNDLKLIIDSTVEFDETDKYITHFETLLDKLKEYNQSQKDLENFKYQFKKNFDKIKENEGNIVVLTAEINSLRQNLVTFQGKLKELKNIPNEIAEVKFNYQKTEEEFQAVKEKIVETKTIVEKLQEDISKVKDEINKKENLKKQLDKFNDYHIWLNDYLIPTLSLIEKHVMQKRYEEFNGDFQKWFSILIEDISKTAKIDEEFTPIVEQDGFEQDINYLSGGEKTSVALAYRLALNNIVQKVSTGMKSNLLILDEPTDGFSREQLYKVREILNELDCPQVIIVSHERELGSFADNVFKVEKIDGNSCVTLSG</sequence>
<keyword evidence="3" id="KW-0227">DNA damage</keyword>
<dbReference type="InterPro" id="IPR013134">
    <property type="entry name" value="Zn_hook_RAD50"/>
</dbReference>
<dbReference type="AlphaFoldDB" id="A0A9E5A2U1"/>
<evidence type="ECO:0000259" key="10">
    <source>
        <dbReference type="Pfam" id="PF04423"/>
    </source>
</evidence>
<dbReference type="GO" id="GO:0005524">
    <property type="term" value="F:ATP binding"/>
    <property type="evidence" value="ECO:0007669"/>
    <property type="project" value="UniProtKB-KW"/>
</dbReference>
<dbReference type="InterPro" id="IPR027417">
    <property type="entry name" value="P-loop_NTPase"/>
</dbReference>
<feature type="domain" description="Rad50/SbcC-type AAA" evidence="11">
    <location>
        <begin position="6"/>
        <end position="205"/>
    </location>
</feature>
<dbReference type="SUPFAM" id="SSF52540">
    <property type="entry name" value="P-loop containing nucleoside triphosphate hydrolases"/>
    <property type="match status" value="1"/>
</dbReference>
<evidence type="ECO:0000259" key="11">
    <source>
        <dbReference type="Pfam" id="PF13476"/>
    </source>
</evidence>
<organism evidence="13">
    <name type="scientific">Methanobacterium veterum</name>
    <dbReference type="NCBI Taxonomy" id="408577"/>
    <lineage>
        <taxon>Archaea</taxon>
        <taxon>Methanobacteriati</taxon>
        <taxon>Methanobacteriota</taxon>
        <taxon>Methanomada group</taxon>
        <taxon>Methanobacteria</taxon>
        <taxon>Methanobacteriales</taxon>
        <taxon>Methanobacteriaceae</taxon>
        <taxon>Methanobacterium</taxon>
    </lineage>
</organism>
<feature type="coiled-coil region" evidence="9">
    <location>
        <begin position="460"/>
        <end position="507"/>
    </location>
</feature>
<evidence type="ECO:0000256" key="4">
    <source>
        <dbReference type="ARBA" id="ARBA00022801"/>
    </source>
</evidence>
<evidence type="ECO:0000313" key="12">
    <source>
        <dbReference type="EMBL" id="MCZ3364317.1"/>
    </source>
</evidence>
<dbReference type="GO" id="GO:0016887">
    <property type="term" value="F:ATP hydrolysis activity"/>
    <property type="evidence" value="ECO:0007669"/>
    <property type="project" value="InterPro"/>
</dbReference>
<evidence type="ECO:0000256" key="6">
    <source>
        <dbReference type="ARBA" id="ARBA00022840"/>
    </source>
</evidence>
<proteinExistence type="predicted"/>
<keyword evidence="1" id="KW-0479">Metal-binding</keyword>
<evidence type="ECO:0000256" key="2">
    <source>
        <dbReference type="ARBA" id="ARBA00022741"/>
    </source>
</evidence>
<dbReference type="Pfam" id="PF13476">
    <property type="entry name" value="AAA_23"/>
    <property type="match status" value="1"/>
</dbReference>
<keyword evidence="7 9" id="KW-0175">Coiled coil</keyword>
<name>A0A9E5A2U1_9EURY</name>
<evidence type="ECO:0000256" key="8">
    <source>
        <dbReference type="ARBA" id="ARBA00023204"/>
    </source>
</evidence>
<accession>A0A9E5A2U1</accession>
<evidence type="ECO:0000313" key="14">
    <source>
        <dbReference type="Proteomes" id="UP001068021"/>
    </source>
</evidence>
<dbReference type="PANTHER" id="PTHR32114">
    <property type="entry name" value="ABC TRANSPORTER ABCH.3"/>
    <property type="match status" value="1"/>
</dbReference>
<reference evidence="13" key="1">
    <citation type="submission" date="2022-12" db="EMBL/GenBank/DDBJ databases">
        <title>Reclassification of two methanogenic archaea species isolated from the Kolyma lowland permafrost.</title>
        <authorList>
            <person name="Trubitsyn V.E."/>
            <person name="Rivkina E.M."/>
            <person name="Shcherbakova V.A."/>
        </authorList>
    </citation>
    <scope>NUCLEOTIDE SEQUENCE</scope>
    <source>
        <strain evidence="12">M2</strain>
        <strain evidence="13">MK4</strain>
    </source>
</reference>
<evidence type="ECO:0000313" key="13">
    <source>
        <dbReference type="EMBL" id="MCZ3372066.1"/>
    </source>
</evidence>
<keyword evidence="2" id="KW-0547">Nucleotide-binding</keyword>
<feature type="coiled-coil region" evidence="9">
    <location>
        <begin position="559"/>
        <end position="655"/>
    </location>
</feature>
<keyword evidence="5" id="KW-0862">Zinc</keyword>
<dbReference type="SUPFAM" id="SSF75712">
    <property type="entry name" value="Rad50 coiled-coil Zn hook"/>
    <property type="match status" value="1"/>
</dbReference>
<protein>
    <submittedName>
        <fullName evidence="13">SMC family ATPase</fullName>
    </submittedName>
</protein>
<evidence type="ECO:0000256" key="3">
    <source>
        <dbReference type="ARBA" id="ARBA00022763"/>
    </source>
</evidence>
<feature type="coiled-coil region" evidence="9">
    <location>
        <begin position="233"/>
        <end position="274"/>
    </location>
</feature>
<dbReference type="Proteomes" id="UP001074446">
    <property type="component" value="Unassembled WGS sequence"/>
</dbReference>
<dbReference type="EMBL" id="JAPVES010000030">
    <property type="protein sequence ID" value="MCZ3372066.1"/>
    <property type="molecule type" value="Genomic_DNA"/>
</dbReference>